<dbReference type="AlphaFoldDB" id="A0A1A9VLJ2"/>
<evidence type="ECO:0000313" key="2">
    <source>
        <dbReference type="EnsemblMetazoa" id="GAUT040775-PA"/>
    </source>
</evidence>
<feature type="transmembrane region" description="Helical" evidence="1">
    <location>
        <begin position="6"/>
        <end position="27"/>
    </location>
</feature>
<accession>A0A1A9VLJ2</accession>
<evidence type="ECO:0000313" key="3">
    <source>
        <dbReference type="Proteomes" id="UP000078200"/>
    </source>
</evidence>
<keyword evidence="1" id="KW-0472">Membrane</keyword>
<sequence length="122" mass="14209">MKFLMLYIWLMGLCIKPLSTIIASIMIKIQSTSGNMHGNLLVIGRYLSKSANTRTSFKILYNQDFIQPKNNKWEIEQVRAKHGLPYEDRSFVRKRKVGGFKEELASAFISRINSWINNFILH</sequence>
<dbReference type="Proteomes" id="UP000078200">
    <property type="component" value="Unassembled WGS sequence"/>
</dbReference>
<organism evidence="2 3">
    <name type="scientific">Glossina austeni</name>
    <name type="common">Savannah tsetse fly</name>
    <dbReference type="NCBI Taxonomy" id="7395"/>
    <lineage>
        <taxon>Eukaryota</taxon>
        <taxon>Metazoa</taxon>
        <taxon>Ecdysozoa</taxon>
        <taxon>Arthropoda</taxon>
        <taxon>Hexapoda</taxon>
        <taxon>Insecta</taxon>
        <taxon>Pterygota</taxon>
        <taxon>Neoptera</taxon>
        <taxon>Endopterygota</taxon>
        <taxon>Diptera</taxon>
        <taxon>Brachycera</taxon>
        <taxon>Muscomorpha</taxon>
        <taxon>Hippoboscoidea</taxon>
        <taxon>Glossinidae</taxon>
        <taxon>Glossina</taxon>
    </lineage>
</organism>
<dbReference type="STRING" id="7395.A0A1A9VLJ2"/>
<name>A0A1A9VLJ2_GLOAU</name>
<keyword evidence="1" id="KW-0812">Transmembrane</keyword>
<dbReference type="VEuPathDB" id="VectorBase:GAUT040775"/>
<proteinExistence type="predicted"/>
<protein>
    <submittedName>
        <fullName evidence="2">Uncharacterized protein</fullName>
    </submittedName>
</protein>
<evidence type="ECO:0000256" key="1">
    <source>
        <dbReference type="SAM" id="Phobius"/>
    </source>
</evidence>
<dbReference type="EnsemblMetazoa" id="GAUT040775-RA">
    <property type="protein sequence ID" value="GAUT040775-PA"/>
    <property type="gene ID" value="GAUT040775"/>
</dbReference>
<keyword evidence="1" id="KW-1133">Transmembrane helix</keyword>
<keyword evidence="3" id="KW-1185">Reference proteome</keyword>
<reference evidence="2" key="1">
    <citation type="submission" date="2020-05" db="UniProtKB">
        <authorList>
            <consortium name="EnsemblMetazoa"/>
        </authorList>
    </citation>
    <scope>IDENTIFICATION</scope>
    <source>
        <strain evidence="2">TTRI</strain>
    </source>
</reference>